<evidence type="ECO:0000256" key="1">
    <source>
        <dbReference type="ARBA" id="ARBA00022723"/>
    </source>
</evidence>
<accession>A0A3B0SKX1</accession>
<evidence type="ECO:0000259" key="2">
    <source>
        <dbReference type="Pfam" id="PF07883"/>
    </source>
</evidence>
<dbReference type="InterPro" id="IPR011051">
    <property type="entry name" value="RmlC_Cupin_sf"/>
</dbReference>
<gene>
    <name evidence="3" type="ORF">MNBD_ALPHA01-1093</name>
</gene>
<keyword evidence="1" id="KW-0479">Metal-binding</keyword>
<dbReference type="InterPro" id="IPR014710">
    <property type="entry name" value="RmlC-like_jellyroll"/>
</dbReference>
<name>A0A3B0SKX1_9ZZZZ</name>
<dbReference type="InterPro" id="IPR051610">
    <property type="entry name" value="GPI/OXD"/>
</dbReference>
<dbReference type="PANTHER" id="PTHR35848">
    <property type="entry name" value="OXALATE-BINDING PROTEIN"/>
    <property type="match status" value="1"/>
</dbReference>
<proteinExistence type="predicted"/>
<dbReference type="CDD" id="cd02224">
    <property type="entry name" value="cupin_SPO2919-like"/>
    <property type="match status" value="1"/>
</dbReference>
<evidence type="ECO:0000313" key="3">
    <source>
        <dbReference type="EMBL" id="VAW04863.1"/>
    </source>
</evidence>
<dbReference type="Pfam" id="PF07883">
    <property type="entry name" value="Cupin_2"/>
    <property type="match status" value="1"/>
</dbReference>
<dbReference type="Gene3D" id="2.60.120.10">
    <property type="entry name" value="Jelly Rolls"/>
    <property type="match status" value="1"/>
</dbReference>
<dbReference type="SUPFAM" id="SSF51182">
    <property type="entry name" value="RmlC-like cupins"/>
    <property type="match status" value="1"/>
</dbReference>
<reference evidence="3" key="1">
    <citation type="submission" date="2018-06" db="EMBL/GenBank/DDBJ databases">
        <authorList>
            <person name="Zhirakovskaya E."/>
        </authorList>
    </citation>
    <scope>NUCLEOTIDE SEQUENCE</scope>
</reference>
<organism evidence="3">
    <name type="scientific">hydrothermal vent metagenome</name>
    <dbReference type="NCBI Taxonomy" id="652676"/>
    <lineage>
        <taxon>unclassified sequences</taxon>
        <taxon>metagenomes</taxon>
        <taxon>ecological metagenomes</taxon>
    </lineage>
</organism>
<dbReference type="PANTHER" id="PTHR35848:SF6">
    <property type="entry name" value="CUPIN TYPE-2 DOMAIN-CONTAINING PROTEIN"/>
    <property type="match status" value="1"/>
</dbReference>
<feature type="domain" description="Cupin type-2" evidence="2">
    <location>
        <begin position="45"/>
        <end position="116"/>
    </location>
</feature>
<dbReference type="EMBL" id="UOEJ01000199">
    <property type="protein sequence ID" value="VAW04863.1"/>
    <property type="molecule type" value="Genomic_DNA"/>
</dbReference>
<dbReference type="AlphaFoldDB" id="A0A3B0SKX1"/>
<sequence>MTDRPKNFVHQDDIGWREVSHGENYSIRNKSFTMPSGASELGCGLFVQKPGKRAFPKHYHLANEEAIYILRGQGMVIYADRNVPVRAGDYVSFPKGARHAHQIWNNGEEDLEYLCMSTMKEPDIVIYPETGKVGIFAGAAPGHNPKDMTYFKFFYPQECEYWDGEK</sequence>
<dbReference type="GO" id="GO:0046872">
    <property type="term" value="F:metal ion binding"/>
    <property type="evidence" value="ECO:0007669"/>
    <property type="project" value="UniProtKB-KW"/>
</dbReference>
<dbReference type="InterPro" id="IPR013096">
    <property type="entry name" value="Cupin_2"/>
</dbReference>
<protein>
    <recommendedName>
        <fullName evidence="2">Cupin type-2 domain-containing protein</fullName>
    </recommendedName>
</protein>